<evidence type="ECO:0000256" key="11">
    <source>
        <dbReference type="ARBA" id="ARBA00023264"/>
    </source>
</evidence>
<dbReference type="CDD" id="cd07991">
    <property type="entry name" value="LPLAT_LPCAT1-like"/>
    <property type="match status" value="1"/>
</dbReference>
<dbReference type="InterPro" id="IPR002123">
    <property type="entry name" value="Plipid/glycerol_acylTrfase"/>
</dbReference>
<keyword evidence="11" id="KW-1208">Phospholipid metabolism</keyword>
<evidence type="ECO:0000256" key="1">
    <source>
        <dbReference type="ARBA" id="ARBA00004370"/>
    </source>
</evidence>
<dbReference type="EMBL" id="OC858969">
    <property type="protein sequence ID" value="CAD7627060.1"/>
    <property type="molecule type" value="Genomic_DNA"/>
</dbReference>
<evidence type="ECO:0000256" key="6">
    <source>
        <dbReference type="ARBA" id="ARBA00022692"/>
    </source>
</evidence>
<keyword evidence="5" id="KW-0808">Transferase</keyword>
<dbReference type="SMART" id="SM00714">
    <property type="entry name" value="LITAF"/>
    <property type="match status" value="1"/>
</dbReference>
<organism evidence="16">
    <name type="scientific">Medioppia subpectinata</name>
    <dbReference type="NCBI Taxonomy" id="1979941"/>
    <lineage>
        <taxon>Eukaryota</taxon>
        <taxon>Metazoa</taxon>
        <taxon>Ecdysozoa</taxon>
        <taxon>Arthropoda</taxon>
        <taxon>Chelicerata</taxon>
        <taxon>Arachnida</taxon>
        <taxon>Acari</taxon>
        <taxon>Acariformes</taxon>
        <taxon>Sarcoptiformes</taxon>
        <taxon>Oribatida</taxon>
        <taxon>Brachypylina</taxon>
        <taxon>Oppioidea</taxon>
        <taxon>Oppiidae</taxon>
        <taxon>Medioppia</taxon>
    </lineage>
</organism>
<dbReference type="PANTHER" id="PTHR23063">
    <property type="entry name" value="PHOSPHOLIPID ACYLTRANSFERASE"/>
    <property type="match status" value="1"/>
</dbReference>
<dbReference type="Proteomes" id="UP000759131">
    <property type="component" value="Unassembled WGS sequence"/>
</dbReference>
<evidence type="ECO:0000313" key="17">
    <source>
        <dbReference type="Proteomes" id="UP000759131"/>
    </source>
</evidence>
<dbReference type="GO" id="GO:0005783">
    <property type="term" value="C:endoplasmic reticulum"/>
    <property type="evidence" value="ECO:0007669"/>
    <property type="project" value="TreeGrafter"/>
</dbReference>
<dbReference type="EMBL" id="CAJPIZ010004394">
    <property type="protein sequence ID" value="CAG2107490.1"/>
    <property type="molecule type" value="Genomic_DNA"/>
</dbReference>
<keyword evidence="17" id="KW-1185">Reference proteome</keyword>
<feature type="non-terminal residue" evidence="16">
    <location>
        <position position="1"/>
    </location>
</feature>
<evidence type="ECO:0000256" key="8">
    <source>
        <dbReference type="ARBA" id="ARBA00023098"/>
    </source>
</evidence>
<keyword evidence="7 14" id="KW-1133">Transmembrane helix</keyword>
<gene>
    <name evidence="16" type="ORF">OSB1V03_LOCUS7490</name>
</gene>
<comment type="subcellular location">
    <subcellularLocation>
        <location evidence="1">Membrane</location>
    </subcellularLocation>
</comment>
<keyword evidence="9 14" id="KW-0472">Membrane</keyword>
<evidence type="ECO:0000256" key="13">
    <source>
        <dbReference type="ARBA" id="ARBA00025707"/>
    </source>
</evidence>
<dbReference type="InterPro" id="IPR006629">
    <property type="entry name" value="LITAF"/>
</dbReference>
<dbReference type="GO" id="GO:0042171">
    <property type="term" value="F:lysophosphatidic acid acyltransferase activity"/>
    <property type="evidence" value="ECO:0007669"/>
    <property type="project" value="TreeGrafter"/>
</dbReference>
<dbReference type="GO" id="GO:0016020">
    <property type="term" value="C:membrane"/>
    <property type="evidence" value="ECO:0007669"/>
    <property type="project" value="UniProtKB-SubCell"/>
</dbReference>
<dbReference type="GO" id="GO:0008374">
    <property type="term" value="F:O-acyltransferase activity"/>
    <property type="evidence" value="ECO:0007669"/>
    <property type="project" value="InterPro"/>
</dbReference>
<evidence type="ECO:0000259" key="15">
    <source>
        <dbReference type="PROSITE" id="PS51837"/>
    </source>
</evidence>
<dbReference type="SMART" id="SM00563">
    <property type="entry name" value="PlsC"/>
    <property type="match status" value="1"/>
</dbReference>
<evidence type="ECO:0000256" key="10">
    <source>
        <dbReference type="ARBA" id="ARBA00023209"/>
    </source>
</evidence>
<dbReference type="SUPFAM" id="SSF69593">
    <property type="entry name" value="Glycerol-3-phosphate (1)-acyltransferase"/>
    <property type="match status" value="1"/>
</dbReference>
<evidence type="ECO:0000313" key="16">
    <source>
        <dbReference type="EMBL" id="CAD7627060.1"/>
    </source>
</evidence>
<name>A0A7R9PZW2_9ACAR</name>
<evidence type="ECO:0000256" key="9">
    <source>
        <dbReference type="ARBA" id="ARBA00023136"/>
    </source>
</evidence>
<protein>
    <recommendedName>
        <fullName evidence="15">LITAF domain-containing protein</fullName>
    </recommendedName>
</protein>
<feature type="transmembrane region" description="Helical" evidence="14">
    <location>
        <begin position="102"/>
        <end position="122"/>
    </location>
</feature>
<feature type="domain" description="LITAF" evidence="15">
    <location>
        <begin position="11"/>
        <end position="144"/>
    </location>
</feature>
<keyword evidence="10" id="KW-0594">Phospholipid biosynthesis</keyword>
<evidence type="ECO:0000256" key="4">
    <source>
        <dbReference type="ARBA" id="ARBA00022516"/>
    </source>
</evidence>
<dbReference type="InterPro" id="IPR045252">
    <property type="entry name" value="LPCAT1-like"/>
</dbReference>
<reference evidence="16" key="1">
    <citation type="submission" date="2020-11" db="EMBL/GenBank/DDBJ databases">
        <authorList>
            <person name="Tran Van P."/>
        </authorList>
    </citation>
    <scope>NUCLEOTIDE SEQUENCE</scope>
</reference>
<comment type="pathway">
    <text evidence="2">Lipid metabolism.</text>
</comment>
<dbReference type="PROSITE" id="PS51837">
    <property type="entry name" value="LITAF"/>
    <property type="match status" value="1"/>
</dbReference>
<evidence type="ECO:0000256" key="12">
    <source>
        <dbReference type="ARBA" id="ARBA00023315"/>
    </source>
</evidence>
<keyword evidence="12" id="KW-0012">Acyltransferase</keyword>
<dbReference type="AlphaFoldDB" id="A0A7R9PZW2"/>
<evidence type="ECO:0000256" key="5">
    <source>
        <dbReference type="ARBA" id="ARBA00022679"/>
    </source>
</evidence>
<evidence type="ECO:0000256" key="7">
    <source>
        <dbReference type="ARBA" id="ARBA00022989"/>
    </source>
</evidence>
<accession>A0A7R9PZW2</accession>
<keyword evidence="4" id="KW-0444">Lipid biosynthesis</keyword>
<comment type="pathway">
    <text evidence="13">Phospholipid metabolism.</text>
</comment>
<dbReference type="Pfam" id="PF01553">
    <property type="entry name" value="Acyltransferase"/>
    <property type="match status" value="1"/>
</dbReference>
<feature type="transmembrane region" description="Helical" evidence="14">
    <location>
        <begin position="153"/>
        <end position="170"/>
    </location>
</feature>
<evidence type="ECO:0000256" key="14">
    <source>
        <dbReference type="SAM" id="Phobius"/>
    </source>
</evidence>
<sequence length="363" mass="40842">MAQTKADPQSANNVVVVQNMQTSPYPMSMKCTNCGQQVVTQTVPIAEYADESVSHEYEVYKLWTTSGHSYGANSRCPHLEQVSGRGAPVPSMSRIHWYSSPMLLVNCLIGCFCGCCLIPFCVDKCQDVEHRCPQCRAYIGIPTITIKKICKHIVFGFLRCALFFSGFYWIKVVEKKTKIGIKPTIIPIAPHSTFWDMIAILKLGVPSVVSRIENSRMPFIGSIINLCDPVYVNRDDKDSRLKATNDIKSRATVGDIMLFPEGTCINRKSLIQFKMGAFLPALAVQPVVIKWDVGKHDLKSWVEEGPGLLKILFYSLSELWTSCEIIKLEPYFPNDEEKANSRLFADNVQRVMCDELGVLQSFY</sequence>
<dbReference type="Pfam" id="PF10601">
    <property type="entry name" value="zf-LITAF-like"/>
    <property type="match status" value="1"/>
</dbReference>
<comment type="similarity">
    <text evidence="3">Belongs to the 1-acyl-sn-glycerol-3-phosphate acyltransferase family.</text>
</comment>
<evidence type="ECO:0000256" key="3">
    <source>
        <dbReference type="ARBA" id="ARBA00008655"/>
    </source>
</evidence>
<dbReference type="OrthoDB" id="272512at2759"/>
<dbReference type="GO" id="GO:0008654">
    <property type="term" value="P:phospholipid biosynthetic process"/>
    <property type="evidence" value="ECO:0007669"/>
    <property type="project" value="UniProtKB-KW"/>
</dbReference>
<keyword evidence="6 14" id="KW-0812">Transmembrane</keyword>
<proteinExistence type="inferred from homology"/>
<dbReference type="PANTHER" id="PTHR23063:SF52">
    <property type="entry name" value="LYSOPHOSPHATIDYLCHOLINE ACYLTRANSFERASE"/>
    <property type="match status" value="1"/>
</dbReference>
<keyword evidence="8" id="KW-0443">Lipid metabolism</keyword>
<evidence type="ECO:0000256" key="2">
    <source>
        <dbReference type="ARBA" id="ARBA00005189"/>
    </source>
</evidence>